<dbReference type="Gene3D" id="3.40.970.10">
    <property type="entry name" value="Ribonuclease H1, N-terminal domain"/>
    <property type="match status" value="1"/>
</dbReference>
<dbReference type="EC" id="3.1.26.4" evidence="4 11"/>
<dbReference type="PIRSF" id="PIRSF037839">
    <property type="entry name" value="Ribonuclease_H"/>
    <property type="match status" value="1"/>
</dbReference>
<feature type="binding site" evidence="12">
    <location>
        <position position="85"/>
    </location>
    <ligand>
        <name>Mg(2+)</name>
        <dbReference type="ChEBI" id="CHEBI:18420"/>
        <label>1</label>
    </ligand>
</feature>
<dbReference type="InterPro" id="IPR012337">
    <property type="entry name" value="RNaseH-like_sf"/>
</dbReference>
<evidence type="ECO:0000256" key="2">
    <source>
        <dbReference type="ARBA" id="ARBA00004065"/>
    </source>
</evidence>
<proteinExistence type="inferred from homology"/>
<dbReference type="GO" id="GO:0005737">
    <property type="term" value="C:cytoplasm"/>
    <property type="evidence" value="ECO:0007669"/>
    <property type="project" value="UniProtKB-SubCell"/>
</dbReference>
<dbReference type="Gene3D" id="3.30.420.10">
    <property type="entry name" value="Ribonuclease H-like superfamily/Ribonuclease H"/>
    <property type="match status" value="1"/>
</dbReference>
<dbReference type="AlphaFoldDB" id="A0A841MN22"/>
<keyword evidence="12" id="KW-0464">Manganese</keyword>
<dbReference type="EMBL" id="JACIJO010000005">
    <property type="protein sequence ID" value="MBB6328870.1"/>
    <property type="molecule type" value="Genomic_DNA"/>
</dbReference>
<dbReference type="SUPFAM" id="SSF55658">
    <property type="entry name" value="L9 N-domain-like"/>
    <property type="match status" value="1"/>
</dbReference>
<keyword evidence="10 11" id="KW-0460">Magnesium</keyword>
<organism evidence="14 15">
    <name type="scientific">Algoriphagus iocasae</name>
    <dbReference type="NCBI Taxonomy" id="1836499"/>
    <lineage>
        <taxon>Bacteria</taxon>
        <taxon>Pseudomonadati</taxon>
        <taxon>Bacteroidota</taxon>
        <taxon>Cytophagia</taxon>
        <taxon>Cytophagales</taxon>
        <taxon>Cyclobacteriaceae</taxon>
        <taxon>Algoriphagus</taxon>
    </lineage>
</organism>
<dbReference type="PROSITE" id="PS50879">
    <property type="entry name" value="RNASE_H_1"/>
    <property type="match status" value="1"/>
</dbReference>
<evidence type="ECO:0000256" key="1">
    <source>
        <dbReference type="ARBA" id="ARBA00001946"/>
    </source>
</evidence>
<evidence type="ECO:0000259" key="13">
    <source>
        <dbReference type="PROSITE" id="PS50879"/>
    </source>
</evidence>
<comment type="function">
    <text evidence="2 11">Endonuclease that specifically degrades the RNA of RNA-DNA hybrids.</text>
</comment>
<dbReference type="InterPro" id="IPR002156">
    <property type="entry name" value="RNaseH_domain"/>
</dbReference>
<reference evidence="14 15" key="1">
    <citation type="submission" date="2020-08" db="EMBL/GenBank/DDBJ databases">
        <title>Genomic Encyclopedia of Type Strains, Phase IV (KMG-IV): sequencing the most valuable type-strain genomes for metagenomic binning, comparative biology and taxonomic classification.</title>
        <authorList>
            <person name="Goeker M."/>
        </authorList>
    </citation>
    <scope>NUCLEOTIDE SEQUENCE [LARGE SCALE GENOMIC DNA]</scope>
    <source>
        <strain evidence="14 15">DSM 102044</strain>
    </source>
</reference>
<keyword evidence="9 11" id="KW-0378">Hydrolase</keyword>
<comment type="catalytic activity">
    <reaction evidence="11">
        <text>Endonucleolytic cleavage to 5'-phosphomonoester.</text>
        <dbReference type="EC" id="3.1.26.4"/>
    </reaction>
</comment>
<dbReference type="FunFam" id="3.40.970.10:FF:000002">
    <property type="entry name" value="Ribonuclease H"/>
    <property type="match status" value="1"/>
</dbReference>
<evidence type="ECO:0000256" key="6">
    <source>
        <dbReference type="ARBA" id="ARBA00022722"/>
    </source>
</evidence>
<dbReference type="RefSeq" id="WP_184498389.1">
    <property type="nucleotide sequence ID" value="NZ_JACIJO010000005.1"/>
</dbReference>
<evidence type="ECO:0000256" key="5">
    <source>
        <dbReference type="ARBA" id="ARBA00017721"/>
    </source>
</evidence>
<comment type="cofactor">
    <cofactor evidence="1">
        <name>Mg(2+)</name>
        <dbReference type="ChEBI" id="CHEBI:18420"/>
    </cofactor>
</comment>
<dbReference type="GO" id="GO:0046872">
    <property type="term" value="F:metal ion binding"/>
    <property type="evidence" value="ECO:0007669"/>
    <property type="project" value="UniProtKB-KW"/>
</dbReference>
<feature type="domain" description="RNase H type-1" evidence="13">
    <location>
        <begin position="78"/>
        <end position="210"/>
    </location>
</feature>
<evidence type="ECO:0000256" key="9">
    <source>
        <dbReference type="ARBA" id="ARBA00022801"/>
    </source>
</evidence>
<comment type="caution">
    <text evidence="14">The sequence shown here is derived from an EMBL/GenBank/DDBJ whole genome shotgun (WGS) entry which is preliminary data.</text>
</comment>
<dbReference type="InterPro" id="IPR036397">
    <property type="entry name" value="RNaseH_sf"/>
</dbReference>
<keyword evidence="15" id="KW-1185">Reference proteome</keyword>
<dbReference type="Pfam" id="PF01693">
    <property type="entry name" value="Cauli_VI"/>
    <property type="match status" value="1"/>
</dbReference>
<dbReference type="GO" id="GO:0003676">
    <property type="term" value="F:nucleic acid binding"/>
    <property type="evidence" value="ECO:0007669"/>
    <property type="project" value="UniProtKB-UniRule"/>
</dbReference>
<keyword evidence="7 11" id="KW-0479">Metal-binding</keyword>
<feature type="binding site" evidence="12">
    <location>
        <position position="123"/>
    </location>
    <ligand>
        <name>Mg(2+)</name>
        <dbReference type="ChEBI" id="CHEBI:18420"/>
        <label>2</label>
    </ligand>
</feature>
<comment type="subcellular location">
    <subcellularLocation>
        <location evidence="11">Cytoplasm</location>
    </subcellularLocation>
</comment>
<dbReference type="Proteomes" id="UP000588604">
    <property type="component" value="Unassembled WGS sequence"/>
</dbReference>
<evidence type="ECO:0000313" key="14">
    <source>
        <dbReference type="EMBL" id="MBB6328870.1"/>
    </source>
</evidence>
<feature type="binding site" evidence="12">
    <location>
        <position position="206"/>
    </location>
    <ligand>
        <name>Mg(2+)</name>
        <dbReference type="ChEBI" id="CHEBI:18420"/>
        <label>1</label>
    </ligand>
</feature>
<comment type="similarity">
    <text evidence="3 11">Belongs to the RNase H family.</text>
</comment>
<protein>
    <recommendedName>
        <fullName evidence="5 11">Ribonuclease H</fullName>
        <ecNumber evidence="4 11">3.1.26.4</ecNumber>
    </recommendedName>
</protein>
<sequence length="210" mass="24355">MTKRKFYVVWNGREPGLYESWEECKNQIYGFTNAKYKSFPTHDLAIQALNSSEKNFIGKKYFEENLNSEEIKLIGKPILNSVSVDAAWNTSNGIMEYQGVETKTKKSLFRMGPFEDATNNVGEYLALVHALALLKKKGDNRPIYSDSKIAIGWVKKVKMRTKLERTEKNQELFALLDRALTWLRNNSFENKILKWETKVWGEIPADFGRK</sequence>
<feature type="binding site" evidence="12">
    <location>
        <position position="146"/>
    </location>
    <ligand>
        <name>Mg(2+)</name>
        <dbReference type="ChEBI" id="CHEBI:18420"/>
        <label>2</label>
    </ligand>
</feature>
<evidence type="ECO:0000256" key="12">
    <source>
        <dbReference type="PIRSR" id="PIRSR037839-1"/>
    </source>
</evidence>
<evidence type="ECO:0000256" key="11">
    <source>
        <dbReference type="PIRNR" id="PIRNR037839"/>
    </source>
</evidence>
<accession>A0A841MN22</accession>
<evidence type="ECO:0000256" key="4">
    <source>
        <dbReference type="ARBA" id="ARBA00012180"/>
    </source>
</evidence>
<dbReference type="InterPro" id="IPR009027">
    <property type="entry name" value="Ribosomal_bL9/RNase_H1_N"/>
</dbReference>
<evidence type="ECO:0000256" key="8">
    <source>
        <dbReference type="ARBA" id="ARBA00022759"/>
    </source>
</evidence>
<evidence type="ECO:0000313" key="15">
    <source>
        <dbReference type="Proteomes" id="UP000588604"/>
    </source>
</evidence>
<dbReference type="SUPFAM" id="SSF53098">
    <property type="entry name" value="Ribonuclease H-like"/>
    <property type="match status" value="1"/>
</dbReference>
<dbReference type="InterPro" id="IPR037056">
    <property type="entry name" value="RNase_H1_N_sf"/>
</dbReference>
<name>A0A841MN22_9BACT</name>
<dbReference type="InterPro" id="IPR011320">
    <property type="entry name" value="RNase_H1_N"/>
</dbReference>
<evidence type="ECO:0000256" key="3">
    <source>
        <dbReference type="ARBA" id="ARBA00005300"/>
    </source>
</evidence>
<keyword evidence="8 11" id="KW-0255">Endonuclease</keyword>
<evidence type="ECO:0000256" key="10">
    <source>
        <dbReference type="ARBA" id="ARBA00022842"/>
    </source>
</evidence>
<evidence type="ECO:0000256" key="7">
    <source>
        <dbReference type="ARBA" id="ARBA00022723"/>
    </source>
</evidence>
<gene>
    <name evidence="14" type="ORF">FHS59_004529</name>
</gene>
<keyword evidence="6 11" id="KW-0540">Nuclease</keyword>
<comment type="cofactor">
    <cofactor evidence="12">
        <name>Mn(2+)</name>
        <dbReference type="ChEBI" id="CHEBI:29035"/>
    </cofactor>
    <cofactor evidence="12">
        <name>Mg(2+)</name>
        <dbReference type="ChEBI" id="CHEBI:18420"/>
    </cofactor>
    <text evidence="12">Binds 2 metal ions per subunit. Manganese or magnesium.</text>
</comment>
<dbReference type="GO" id="GO:0004523">
    <property type="term" value="F:RNA-DNA hybrid ribonuclease activity"/>
    <property type="evidence" value="ECO:0007669"/>
    <property type="project" value="UniProtKB-UniRule"/>
</dbReference>
<keyword evidence="11" id="KW-0963">Cytoplasm</keyword>
<dbReference type="InterPro" id="IPR017290">
    <property type="entry name" value="RNase_H_bac"/>
</dbReference>